<evidence type="ECO:0000313" key="7">
    <source>
        <dbReference type="RefSeq" id="XP_013413136.1"/>
    </source>
</evidence>
<protein>
    <recommendedName>
        <fullName evidence="3">Nocturnin</fullName>
    </recommendedName>
</protein>
<dbReference type="RefSeq" id="XP_013413137.1">
    <property type="nucleotide sequence ID" value="XM_013557683.1"/>
</dbReference>
<dbReference type="PANTHER" id="PTHR12121:SF45">
    <property type="entry name" value="NOCTURNIN"/>
    <property type="match status" value="1"/>
</dbReference>
<evidence type="ECO:0000313" key="5">
    <source>
        <dbReference type="Proteomes" id="UP000085678"/>
    </source>
</evidence>
<dbReference type="KEGG" id="lak:106175603"/>
<sequence>MRVGLLRPRSRSLTVPFHKQLKAGKRLVLKMGNRSMSTQYETQFTSPSTHLELLQYVRATLNGYPSLLKREFVDVSKKTQNTSDRGQVGIDQKSTSPFKVRIFQWNLLAQALCLGADNFIKCPKEALEWKPRRLHILEELLLYEPDVICLEEVDQYEFIQSALESIGYKGTFYPKPDSPCLYCDESYGPDGCAIFHNTKKLKSISIHNVNLKKENASTNQVAIIQKLQYCNHDDASSSGQEFYVGVTHLKAREGWGEFRNLQGIYLLKKIKEIAGSSPLIFMGDFNGDPNEPVYSTFKNSDLNFGSAYTKLTEDGTEPPYTTWKIRGGRLATGSIRESCKTLDYMWYTKSSVTVDRVLKFPTGEEMGVNKLPSFNYPSDHLSLVCDFSIG</sequence>
<dbReference type="InterPro" id="IPR005135">
    <property type="entry name" value="Endo/exonuclease/phosphatase"/>
</dbReference>
<dbReference type="GO" id="GO:0000175">
    <property type="term" value="F:3'-5'-RNA exonuclease activity"/>
    <property type="evidence" value="ECO:0007669"/>
    <property type="project" value="TreeGrafter"/>
</dbReference>
<feature type="domain" description="Endonuclease/exonuclease/phosphatase" evidence="4">
    <location>
        <begin position="104"/>
        <end position="380"/>
    </location>
</feature>
<dbReference type="PANTHER" id="PTHR12121">
    <property type="entry name" value="CARBON CATABOLITE REPRESSOR PROTEIN 4"/>
    <property type="match status" value="1"/>
</dbReference>
<name>A0A1S3JSN5_LINAN</name>
<dbReference type="Pfam" id="PF03372">
    <property type="entry name" value="Exo_endo_phos"/>
    <property type="match status" value="1"/>
</dbReference>
<evidence type="ECO:0000256" key="2">
    <source>
        <dbReference type="ARBA" id="ARBA00022801"/>
    </source>
</evidence>
<gene>
    <name evidence="6 7 8" type="primary">LOC106175603</name>
</gene>
<dbReference type="Gene3D" id="3.60.10.10">
    <property type="entry name" value="Endonuclease/exonuclease/phosphatase"/>
    <property type="match status" value="1"/>
</dbReference>
<dbReference type="InterPro" id="IPR050410">
    <property type="entry name" value="CCR4/nocturin_mRNA_transcr"/>
</dbReference>
<evidence type="ECO:0000256" key="1">
    <source>
        <dbReference type="ARBA" id="ARBA00010774"/>
    </source>
</evidence>
<dbReference type="OrthoDB" id="276515at2759"/>
<dbReference type="RefSeq" id="XP_013413136.1">
    <property type="nucleotide sequence ID" value="XM_013557682.1"/>
</dbReference>
<evidence type="ECO:0000259" key="4">
    <source>
        <dbReference type="Pfam" id="PF03372"/>
    </source>
</evidence>
<dbReference type="STRING" id="7574.A0A1S3JSN5"/>
<evidence type="ECO:0000256" key="3">
    <source>
        <dbReference type="ARBA" id="ARBA00023807"/>
    </source>
</evidence>
<evidence type="ECO:0000313" key="6">
    <source>
        <dbReference type="RefSeq" id="XP_013413135.1"/>
    </source>
</evidence>
<dbReference type="SUPFAM" id="SSF56219">
    <property type="entry name" value="DNase I-like"/>
    <property type="match status" value="1"/>
</dbReference>
<dbReference type="RefSeq" id="XP_013413135.1">
    <property type="nucleotide sequence ID" value="XM_013557681.1"/>
</dbReference>
<evidence type="ECO:0000313" key="8">
    <source>
        <dbReference type="RefSeq" id="XP_013413137.1"/>
    </source>
</evidence>
<proteinExistence type="inferred from homology"/>
<comment type="similarity">
    <text evidence="1">Belongs to the CCR4/nocturin family.</text>
</comment>
<dbReference type="AlphaFoldDB" id="A0A1S3JSN5"/>
<organism evidence="5 7">
    <name type="scientific">Lingula anatina</name>
    <name type="common">Brachiopod</name>
    <name type="synonym">Lingula unguis</name>
    <dbReference type="NCBI Taxonomy" id="7574"/>
    <lineage>
        <taxon>Eukaryota</taxon>
        <taxon>Metazoa</taxon>
        <taxon>Spiralia</taxon>
        <taxon>Lophotrochozoa</taxon>
        <taxon>Brachiopoda</taxon>
        <taxon>Linguliformea</taxon>
        <taxon>Lingulata</taxon>
        <taxon>Lingulida</taxon>
        <taxon>Linguloidea</taxon>
        <taxon>Lingulidae</taxon>
        <taxon>Lingula</taxon>
    </lineage>
</organism>
<dbReference type="InterPro" id="IPR036691">
    <property type="entry name" value="Endo/exonu/phosph_ase_sf"/>
</dbReference>
<keyword evidence="5" id="KW-1185">Reference proteome</keyword>
<accession>A0A1S3JSN5</accession>
<keyword evidence="2" id="KW-0378">Hydrolase</keyword>
<dbReference type="GO" id="GO:0006139">
    <property type="term" value="P:nucleobase-containing compound metabolic process"/>
    <property type="evidence" value="ECO:0007669"/>
    <property type="project" value="UniProtKB-ARBA"/>
</dbReference>
<reference evidence="6 7" key="1">
    <citation type="submission" date="2025-04" db="UniProtKB">
        <authorList>
            <consortium name="RefSeq"/>
        </authorList>
    </citation>
    <scope>IDENTIFICATION</scope>
    <source>
        <tissue evidence="6 7">Gonads</tissue>
    </source>
</reference>
<dbReference type="GeneID" id="106175603"/>
<dbReference type="Proteomes" id="UP000085678">
    <property type="component" value="Unplaced"/>
</dbReference>